<gene>
    <name evidence="2" type="ORF">TKK_008085</name>
</gene>
<dbReference type="AlphaFoldDB" id="A0ABD2X0P8"/>
<protein>
    <submittedName>
        <fullName evidence="2">Uncharacterized protein</fullName>
    </submittedName>
</protein>
<evidence type="ECO:0000256" key="1">
    <source>
        <dbReference type="SAM" id="MobiDB-lite"/>
    </source>
</evidence>
<name>A0ABD2X0P8_9HYME</name>
<evidence type="ECO:0000313" key="3">
    <source>
        <dbReference type="Proteomes" id="UP001627154"/>
    </source>
</evidence>
<accession>A0ABD2X0P8</accession>
<comment type="caution">
    <text evidence="2">The sequence shown here is derived from an EMBL/GenBank/DDBJ whole genome shotgun (WGS) entry which is preliminary data.</text>
</comment>
<sequence>MQVCHSGRNLKKCKGPDLKPFSEPCENECYMHLDGIKEKLAAQAASMNEEENEDKGVAPKKSINDVQF</sequence>
<dbReference type="Proteomes" id="UP001627154">
    <property type="component" value="Unassembled WGS sequence"/>
</dbReference>
<feature type="region of interest" description="Disordered" evidence="1">
    <location>
        <begin position="42"/>
        <end position="68"/>
    </location>
</feature>
<reference evidence="2 3" key="1">
    <citation type="journal article" date="2024" name="bioRxiv">
        <title>A reference genome for Trichogramma kaykai: A tiny desert-dwelling parasitoid wasp with competing sex-ratio distorters.</title>
        <authorList>
            <person name="Culotta J."/>
            <person name="Lindsey A.R."/>
        </authorList>
    </citation>
    <scope>NUCLEOTIDE SEQUENCE [LARGE SCALE GENOMIC DNA]</scope>
    <source>
        <strain evidence="2 3">KSX58</strain>
    </source>
</reference>
<keyword evidence="3" id="KW-1185">Reference proteome</keyword>
<dbReference type="EMBL" id="JBJJXI010000059">
    <property type="protein sequence ID" value="KAL3399001.1"/>
    <property type="molecule type" value="Genomic_DNA"/>
</dbReference>
<proteinExistence type="predicted"/>
<organism evidence="2 3">
    <name type="scientific">Trichogramma kaykai</name>
    <dbReference type="NCBI Taxonomy" id="54128"/>
    <lineage>
        <taxon>Eukaryota</taxon>
        <taxon>Metazoa</taxon>
        <taxon>Ecdysozoa</taxon>
        <taxon>Arthropoda</taxon>
        <taxon>Hexapoda</taxon>
        <taxon>Insecta</taxon>
        <taxon>Pterygota</taxon>
        <taxon>Neoptera</taxon>
        <taxon>Endopterygota</taxon>
        <taxon>Hymenoptera</taxon>
        <taxon>Apocrita</taxon>
        <taxon>Proctotrupomorpha</taxon>
        <taxon>Chalcidoidea</taxon>
        <taxon>Trichogrammatidae</taxon>
        <taxon>Trichogramma</taxon>
    </lineage>
</organism>
<evidence type="ECO:0000313" key="2">
    <source>
        <dbReference type="EMBL" id="KAL3399001.1"/>
    </source>
</evidence>